<dbReference type="PROSITE" id="PS50109">
    <property type="entry name" value="HIS_KIN"/>
    <property type="match status" value="1"/>
</dbReference>
<accession>A0A4R2H7Z2</accession>
<comment type="catalytic activity">
    <reaction evidence="1">
        <text>ATP + protein L-histidine = ADP + protein N-phospho-L-histidine.</text>
        <dbReference type="EC" id="2.7.13.3"/>
    </reaction>
</comment>
<evidence type="ECO:0000313" key="8">
    <source>
        <dbReference type="EMBL" id="GGE66161.1"/>
    </source>
</evidence>
<dbReference type="Proteomes" id="UP000295684">
    <property type="component" value="Unassembled WGS sequence"/>
</dbReference>
<evidence type="ECO:0000256" key="4">
    <source>
        <dbReference type="ARBA" id="ARBA00022679"/>
    </source>
</evidence>
<dbReference type="PANTHER" id="PTHR45453">
    <property type="entry name" value="PHOSPHATE REGULON SENSOR PROTEIN PHOR"/>
    <property type="match status" value="1"/>
</dbReference>
<dbReference type="Pfam" id="PF00512">
    <property type="entry name" value="HisKA"/>
    <property type="match status" value="1"/>
</dbReference>
<feature type="domain" description="Histidine kinase" evidence="7">
    <location>
        <begin position="174"/>
        <end position="390"/>
    </location>
</feature>
<evidence type="ECO:0000256" key="3">
    <source>
        <dbReference type="ARBA" id="ARBA00022553"/>
    </source>
</evidence>
<dbReference type="Gene3D" id="3.30.565.10">
    <property type="entry name" value="Histidine kinase-like ATPase, C-terminal domain"/>
    <property type="match status" value="1"/>
</dbReference>
<dbReference type="InterPro" id="IPR050351">
    <property type="entry name" value="BphY/WalK/GraS-like"/>
</dbReference>
<organism evidence="9 10">
    <name type="scientific">Pedobacter psychrotolerans</name>
    <dbReference type="NCBI Taxonomy" id="1843235"/>
    <lineage>
        <taxon>Bacteria</taxon>
        <taxon>Pseudomonadati</taxon>
        <taxon>Bacteroidota</taxon>
        <taxon>Sphingobacteriia</taxon>
        <taxon>Sphingobacteriales</taxon>
        <taxon>Sphingobacteriaceae</taxon>
        <taxon>Pedobacter</taxon>
    </lineage>
</organism>
<keyword evidence="4" id="KW-0808">Transferase</keyword>
<dbReference type="RefSeq" id="WP_132534661.1">
    <property type="nucleotide sequence ID" value="NZ_BMJO01000006.1"/>
</dbReference>
<dbReference type="FunFam" id="3.30.565.10:FF:000006">
    <property type="entry name" value="Sensor histidine kinase WalK"/>
    <property type="match status" value="1"/>
</dbReference>
<evidence type="ECO:0000313" key="11">
    <source>
        <dbReference type="Proteomes" id="UP000622648"/>
    </source>
</evidence>
<dbReference type="GO" id="GO:0016036">
    <property type="term" value="P:cellular response to phosphate starvation"/>
    <property type="evidence" value="ECO:0007669"/>
    <property type="project" value="TreeGrafter"/>
</dbReference>
<proteinExistence type="predicted"/>
<keyword evidence="5 9" id="KW-0418">Kinase</keyword>
<dbReference type="GO" id="GO:0004721">
    <property type="term" value="F:phosphoprotein phosphatase activity"/>
    <property type="evidence" value="ECO:0007669"/>
    <property type="project" value="TreeGrafter"/>
</dbReference>
<dbReference type="Proteomes" id="UP000622648">
    <property type="component" value="Unassembled WGS sequence"/>
</dbReference>
<dbReference type="SMART" id="SM00387">
    <property type="entry name" value="HATPase_c"/>
    <property type="match status" value="1"/>
</dbReference>
<dbReference type="OrthoDB" id="9811889at2"/>
<evidence type="ECO:0000256" key="5">
    <source>
        <dbReference type="ARBA" id="ARBA00022777"/>
    </source>
</evidence>
<sequence length="390" mass="43743">MYSAKISASTIPVSEELRLQKLSEYEILDTPAEKSFDDFAQLAADIFEMPNAVLGFFAENKVFTKAVIGDQLDSNLQQHIFDSLKATGDAGVIEVTQQFADVSQSSIRFIVGAGIKLTDDLSLGAIIVYGDHPSIATPHQLNMLNRLAEMISEKLEVRKALRKTLRAQDDRLHVLIHDLKNPMTTISLQSELVSRIPDADERTINIAGKINHQSKRMVDNLNQILSSARKENGSFKPQKNKIDLRELLSNSIKDLEIVTRDKKQFFNINIDTPVEIFGDEVKLSELFYQLLHNASKFSHAESKIQITHQINENLVTIAIKDHGVGLNEDDLDRLFIKFSRLSSTPTNHENSNGLGLIAAKMFTDMHKGKLWAESEGKDKGTTFFVELPIK</sequence>
<evidence type="ECO:0000256" key="6">
    <source>
        <dbReference type="ARBA" id="ARBA00023012"/>
    </source>
</evidence>
<dbReference type="InterPro" id="IPR003594">
    <property type="entry name" value="HATPase_dom"/>
</dbReference>
<evidence type="ECO:0000259" key="7">
    <source>
        <dbReference type="PROSITE" id="PS50109"/>
    </source>
</evidence>
<dbReference type="EMBL" id="BMJO01000006">
    <property type="protein sequence ID" value="GGE66161.1"/>
    <property type="molecule type" value="Genomic_DNA"/>
</dbReference>
<dbReference type="SMART" id="SM00388">
    <property type="entry name" value="HisKA"/>
    <property type="match status" value="1"/>
</dbReference>
<reference evidence="9 10" key="3">
    <citation type="submission" date="2019-03" db="EMBL/GenBank/DDBJ databases">
        <title>Genomic Encyclopedia of Type Strains, Phase IV (KMG-IV): sequencing the most valuable type-strain genomes for metagenomic binning, comparative biology and taxonomic classification.</title>
        <authorList>
            <person name="Goeker M."/>
        </authorList>
    </citation>
    <scope>NUCLEOTIDE SEQUENCE [LARGE SCALE GENOMIC DNA]</scope>
    <source>
        <strain evidence="9 10">DSM 103236</strain>
    </source>
</reference>
<evidence type="ECO:0000256" key="2">
    <source>
        <dbReference type="ARBA" id="ARBA00012438"/>
    </source>
</evidence>
<dbReference type="InterPro" id="IPR003661">
    <property type="entry name" value="HisK_dim/P_dom"/>
</dbReference>
<dbReference type="SUPFAM" id="SSF47384">
    <property type="entry name" value="Homodimeric domain of signal transducing histidine kinase"/>
    <property type="match status" value="1"/>
</dbReference>
<dbReference type="SUPFAM" id="SSF55874">
    <property type="entry name" value="ATPase domain of HSP90 chaperone/DNA topoisomerase II/histidine kinase"/>
    <property type="match status" value="1"/>
</dbReference>
<gene>
    <name evidence="9" type="ORF">EV200_106299</name>
    <name evidence="8" type="ORF">GCM10011413_35900</name>
</gene>
<comment type="caution">
    <text evidence="9">The sequence shown here is derived from an EMBL/GenBank/DDBJ whole genome shotgun (WGS) entry which is preliminary data.</text>
</comment>
<dbReference type="InterPro" id="IPR036097">
    <property type="entry name" value="HisK_dim/P_sf"/>
</dbReference>
<dbReference type="Gene3D" id="1.10.287.130">
    <property type="match status" value="1"/>
</dbReference>
<name>A0A4R2H7Z2_9SPHI</name>
<protein>
    <recommendedName>
        <fullName evidence="2">histidine kinase</fullName>
        <ecNumber evidence="2">2.7.13.3</ecNumber>
    </recommendedName>
</protein>
<dbReference type="GO" id="GO:0000155">
    <property type="term" value="F:phosphorelay sensor kinase activity"/>
    <property type="evidence" value="ECO:0007669"/>
    <property type="project" value="InterPro"/>
</dbReference>
<reference evidence="8" key="4">
    <citation type="submission" date="2024-05" db="EMBL/GenBank/DDBJ databases">
        <authorList>
            <person name="Sun Q."/>
            <person name="Zhou Y."/>
        </authorList>
    </citation>
    <scope>NUCLEOTIDE SEQUENCE</scope>
    <source>
        <strain evidence="8">CGMCC 1.15644</strain>
    </source>
</reference>
<dbReference type="EC" id="2.7.13.3" evidence="2"/>
<dbReference type="CDD" id="cd00082">
    <property type="entry name" value="HisKA"/>
    <property type="match status" value="1"/>
</dbReference>
<dbReference type="EMBL" id="SLWO01000006">
    <property type="protein sequence ID" value="TCO22656.1"/>
    <property type="molecule type" value="Genomic_DNA"/>
</dbReference>
<dbReference type="AlphaFoldDB" id="A0A4R2H7Z2"/>
<keyword evidence="11" id="KW-1185">Reference proteome</keyword>
<keyword evidence="6" id="KW-0902">Two-component regulatory system</keyword>
<dbReference type="InterPro" id="IPR004358">
    <property type="entry name" value="Sig_transdc_His_kin-like_C"/>
</dbReference>
<dbReference type="GO" id="GO:0005886">
    <property type="term" value="C:plasma membrane"/>
    <property type="evidence" value="ECO:0007669"/>
    <property type="project" value="TreeGrafter"/>
</dbReference>
<reference evidence="11" key="2">
    <citation type="journal article" date="2019" name="Int. J. Syst. Evol. Microbiol.">
        <title>The Global Catalogue of Microorganisms (GCM) 10K type strain sequencing project: providing services to taxonomists for standard genome sequencing and annotation.</title>
        <authorList>
            <consortium name="The Broad Institute Genomics Platform"/>
            <consortium name="The Broad Institute Genome Sequencing Center for Infectious Disease"/>
            <person name="Wu L."/>
            <person name="Ma J."/>
        </authorList>
    </citation>
    <scope>NUCLEOTIDE SEQUENCE [LARGE SCALE GENOMIC DNA]</scope>
    <source>
        <strain evidence="11">CGMCC 1.15644</strain>
    </source>
</reference>
<keyword evidence="3" id="KW-0597">Phosphoprotein</keyword>
<dbReference type="InterPro" id="IPR005467">
    <property type="entry name" value="His_kinase_dom"/>
</dbReference>
<dbReference type="Pfam" id="PF02518">
    <property type="entry name" value="HATPase_c"/>
    <property type="match status" value="1"/>
</dbReference>
<reference evidence="8" key="1">
    <citation type="journal article" date="2014" name="Int. J. Syst. Evol. Microbiol.">
        <title>Complete genome of a new Firmicutes species belonging to the dominant human colonic microbiota ('Ruminococcus bicirculans') reveals two chromosomes and a selective capacity to utilize plant glucans.</title>
        <authorList>
            <consortium name="NISC Comparative Sequencing Program"/>
            <person name="Wegmann U."/>
            <person name="Louis P."/>
            <person name="Goesmann A."/>
            <person name="Henrissat B."/>
            <person name="Duncan S.H."/>
            <person name="Flint H.J."/>
        </authorList>
    </citation>
    <scope>NUCLEOTIDE SEQUENCE</scope>
    <source>
        <strain evidence="8">CGMCC 1.15644</strain>
    </source>
</reference>
<evidence type="ECO:0000313" key="10">
    <source>
        <dbReference type="Proteomes" id="UP000295684"/>
    </source>
</evidence>
<evidence type="ECO:0000256" key="1">
    <source>
        <dbReference type="ARBA" id="ARBA00000085"/>
    </source>
</evidence>
<dbReference type="PANTHER" id="PTHR45453:SF1">
    <property type="entry name" value="PHOSPHATE REGULON SENSOR PROTEIN PHOR"/>
    <property type="match status" value="1"/>
</dbReference>
<dbReference type="InterPro" id="IPR036890">
    <property type="entry name" value="HATPase_C_sf"/>
</dbReference>
<evidence type="ECO:0000313" key="9">
    <source>
        <dbReference type="EMBL" id="TCO22656.1"/>
    </source>
</evidence>
<dbReference type="PRINTS" id="PR00344">
    <property type="entry name" value="BCTRLSENSOR"/>
</dbReference>